<evidence type="ECO:0000256" key="1">
    <source>
        <dbReference type="SAM" id="Phobius"/>
    </source>
</evidence>
<keyword evidence="3" id="KW-1185">Reference proteome</keyword>
<keyword evidence="1" id="KW-1133">Transmembrane helix</keyword>
<dbReference type="AlphaFoldDB" id="A0A0E3Z008"/>
<dbReference type="KEGG" id="psuw:WQ53_03085"/>
<evidence type="ECO:0000313" key="2">
    <source>
        <dbReference type="EMBL" id="AKC85894.1"/>
    </source>
</evidence>
<dbReference type="EMBL" id="CP011144">
    <property type="protein sequence ID" value="AKC85894.1"/>
    <property type="molecule type" value="Genomic_DNA"/>
</dbReference>
<dbReference type="PATRIC" id="fig|314722.6.peg.647"/>
<evidence type="ECO:0008006" key="4">
    <source>
        <dbReference type="Google" id="ProtNLM"/>
    </source>
</evidence>
<name>A0A0E3Z008_9GAMM</name>
<sequence>MSALPGWVLPTAMFVVPVLVAVVVNRLFRHRRTNPNFVLAWFVAVCWIFAVVVILRQVR</sequence>
<accession>A0A0E3Z008</accession>
<proteinExistence type="predicted"/>
<keyword evidence="1" id="KW-0812">Transmembrane</keyword>
<organism evidence="2 3">
    <name type="scientific">Pseudoxanthomonas suwonensis</name>
    <dbReference type="NCBI Taxonomy" id="314722"/>
    <lineage>
        <taxon>Bacteria</taxon>
        <taxon>Pseudomonadati</taxon>
        <taxon>Pseudomonadota</taxon>
        <taxon>Gammaproteobacteria</taxon>
        <taxon>Lysobacterales</taxon>
        <taxon>Lysobacteraceae</taxon>
        <taxon>Pseudoxanthomonas</taxon>
    </lineage>
</organism>
<gene>
    <name evidence="2" type="ORF">WQ53_03085</name>
</gene>
<dbReference type="Proteomes" id="UP000033067">
    <property type="component" value="Chromosome"/>
</dbReference>
<keyword evidence="1" id="KW-0472">Membrane</keyword>
<dbReference type="RefSeq" id="WP_052630298.1">
    <property type="nucleotide sequence ID" value="NZ_CP011144.1"/>
</dbReference>
<feature type="transmembrane region" description="Helical" evidence="1">
    <location>
        <begin position="6"/>
        <end position="25"/>
    </location>
</feature>
<protein>
    <recommendedName>
        <fullName evidence="4">Transmembrane protein</fullName>
    </recommendedName>
</protein>
<reference evidence="2 3" key="1">
    <citation type="journal article" date="2015" name="Genome Announc.">
        <title>Complete Genome Sequence of Pseudoxanthomonas suwonensis Strain J1, a Cellulose-Degrading Bacterium Isolated from Leaf- and Wood-Enriched Soil.</title>
        <authorList>
            <person name="Hou L."/>
            <person name="Jiang J."/>
            <person name="Xu Z."/>
            <person name="Zhou Y."/>
            <person name="Leung F.C."/>
        </authorList>
    </citation>
    <scope>NUCLEOTIDE SEQUENCE [LARGE SCALE GENOMIC DNA]</scope>
    <source>
        <strain evidence="2 3">J1</strain>
    </source>
</reference>
<dbReference type="OrthoDB" id="5986801at2"/>
<evidence type="ECO:0000313" key="3">
    <source>
        <dbReference type="Proteomes" id="UP000033067"/>
    </source>
</evidence>
<feature type="transmembrane region" description="Helical" evidence="1">
    <location>
        <begin position="37"/>
        <end position="55"/>
    </location>
</feature>